<protein>
    <submittedName>
        <fullName evidence="1">Uncharacterized protein</fullName>
    </submittedName>
</protein>
<evidence type="ECO:0000313" key="1">
    <source>
        <dbReference type="EMBL" id="GEU48710.1"/>
    </source>
</evidence>
<comment type="caution">
    <text evidence="1">The sequence shown here is derived from an EMBL/GenBank/DDBJ whole genome shotgun (WGS) entry which is preliminary data.</text>
</comment>
<proteinExistence type="predicted"/>
<gene>
    <name evidence="1" type="ORF">Tci_020688</name>
</gene>
<dbReference type="AlphaFoldDB" id="A0A6L2KIW0"/>
<organism evidence="1">
    <name type="scientific">Tanacetum cinerariifolium</name>
    <name type="common">Dalmatian daisy</name>
    <name type="synonym">Chrysanthemum cinerariifolium</name>
    <dbReference type="NCBI Taxonomy" id="118510"/>
    <lineage>
        <taxon>Eukaryota</taxon>
        <taxon>Viridiplantae</taxon>
        <taxon>Streptophyta</taxon>
        <taxon>Embryophyta</taxon>
        <taxon>Tracheophyta</taxon>
        <taxon>Spermatophyta</taxon>
        <taxon>Magnoliopsida</taxon>
        <taxon>eudicotyledons</taxon>
        <taxon>Gunneridae</taxon>
        <taxon>Pentapetalae</taxon>
        <taxon>asterids</taxon>
        <taxon>campanulids</taxon>
        <taxon>Asterales</taxon>
        <taxon>Asteraceae</taxon>
        <taxon>Asteroideae</taxon>
        <taxon>Anthemideae</taxon>
        <taxon>Anthemidinae</taxon>
        <taxon>Tanacetum</taxon>
    </lineage>
</organism>
<reference evidence="1" key="1">
    <citation type="journal article" date="2019" name="Sci. Rep.">
        <title>Draft genome of Tanacetum cinerariifolium, the natural source of mosquito coil.</title>
        <authorList>
            <person name="Yamashiro T."/>
            <person name="Shiraishi A."/>
            <person name="Satake H."/>
            <person name="Nakayama K."/>
        </authorList>
    </citation>
    <scope>NUCLEOTIDE SEQUENCE</scope>
</reference>
<name>A0A6L2KIW0_TANCI</name>
<dbReference type="EMBL" id="BKCJ010002459">
    <property type="protein sequence ID" value="GEU48710.1"/>
    <property type="molecule type" value="Genomic_DNA"/>
</dbReference>
<accession>A0A6L2KIW0</accession>
<sequence length="170" mass="18011">MKTFIADARSSSSDRSVEGIRIRTVVCCGLVGLFEWHSGLKGCVGPYELSKGWEQDVIENESHLILEIVDNNLGMLVMFTKHFIGGNGRRGGFIARICRGSLAKRLIESNDSLGGGSGKECLDGWIGAGGGKFKGGGVDFRVSKTLLGEIPGDIMGESGGEAFRVNGGVD</sequence>